<gene>
    <name evidence="1" type="ORF">SAMN05444350_13013</name>
</gene>
<evidence type="ECO:0000313" key="2">
    <source>
        <dbReference type="Proteomes" id="UP000184192"/>
    </source>
</evidence>
<reference evidence="2" key="1">
    <citation type="submission" date="2016-11" db="EMBL/GenBank/DDBJ databases">
        <authorList>
            <person name="Varghese N."/>
            <person name="Submissions S."/>
        </authorList>
    </citation>
    <scope>NUCLEOTIDE SEQUENCE [LARGE SCALE GENOMIC DNA]</scope>
    <source>
        <strain evidence="2">DSM 26884</strain>
    </source>
</reference>
<organism evidence="1 2">
    <name type="scientific">Bacteroides stercorirosoris</name>
    <dbReference type="NCBI Taxonomy" id="871324"/>
    <lineage>
        <taxon>Bacteria</taxon>
        <taxon>Pseudomonadati</taxon>
        <taxon>Bacteroidota</taxon>
        <taxon>Bacteroidia</taxon>
        <taxon>Bacteroidales</taxon>
        <taxon>Bacteroidaceae</taxon>
        <taxon>Bacteroides</taxon>
    </lineage>
</organism>
<proteinExistence type="predicted"/>
<name>A0A1M6JJQ9_9BACE</name>
<accession>A0A1M6JJQ9</accession>
<dbReference type="EMBL" id="FQZN01000030">
    <property type="protein sequence ID" value="SHJ46903.1"/>
    <property type="molecule type" value="Genomic_DNA"/>
</dbReference>
<dbReference type="eggNOG" id="ENOG5030MYM">
    <property type="taxonomic scope" value="Bacteria"/>
</dbReference>
<evidence type="ECO:0000313" key="1">
    <source>
        <dbReference type="EMBL" id="SHJ46903.1"/>
    </source>
</evidence>
<dbReference type="AlphaFoldDB" id="A0A1M6JJQ9"/>
<dbReference type="Proteomes" id="UP000184192">
    <property type="component" value="Unassembled WGS sequence"/>
</dbReference>
<keyword evidence="2" id="KW-1185">Reference proteome</keyword>
<sequence length="245" mass="28134">MKEGQMRNLFITMLAVGLLGITNVQAQNRISRHQLDITTGVSCHFQNGKSWISLSPVPAANFTYTFYVFPHWGLFSSMGATLMIREGNGDNLRKPYKNDHFIEKAYDLDDDTGPSMAFGVAYRLNKPVWDVQLRLGYYLIGAEEHDSFFYIKEKNSNVVRTVDYDQTFSVEPGGFVSALQTSVMLSRRIWRKIHLSVEAKYISPFERATQTFEKRNLLTGEVEDAYLKRVRVHYLEVACGISWHL</sequence>
<protein>
    <submittedName>
        <fullName evidence="1">Uncharacterized protein</fullName>
    </submittedName>
</protein>